<keyword evidence="3" id="KW-0175">Coiled coil</keyword>
<proteinExistence type="inferred from homology"/>
<accession>A0A835S8L4</accession>
<evidence type="ECO:0000256" key="1">
    <source>
        <dbReference type="ARBA" id="ARBA00006187"/>
    </source>
</evidence>
<dbReference type="InterPro" id="IPR007145">
    <property type="entry name" value="MAP65_Ase1_PRC1"/>
</dbReference>
<dbReference type="AlphaFoldDB" id="A0A835S8L4"/>
<dbReference type="OrthoDB" id="642895at2759"/>
<feature type="coiled-coil region" evidence="3">
    <location>
        <begin position="140"/>
        <end position="167"/>
    </location>
</feature>
<comment type="caution">
    <text evidence="5">The sequence shown here is derived from an EMBL/GenBank/DDBJ whole genome shotgun (WGS) entry which is preliminary data.</text>
</comment>
<evidence type="ECO:0000313" key="6">
    <source>
        <dbReference type="Proteomes" id="UP000639772"/>
    </source>
</evidence>
<dbReference type="GO" id="GO:0005737">
    <property type="term" value="C:cytoplasm"/>
    <property type="evidence" value="ECO:0007669"/>
    <property type="project" value="TreeGrafter"/>
</dbReference>
<dbReference type="GO" id="GO:0005874">
    <property type="term" value="C:microtubule"/>
    <property type="evidence" value="ECO:0007669"/>
    <property type="project" value="UniProtKB-KW"/>
</dbReference>
<sequence>MDSECSSLLDELQTIWNDVGETDAEKDVMLLELEQECLEIYRRKVVQANGHRTQLRQSIVDSEGEIVTICSALGETPVHLRQNKRSLKEELKFITTQLEGMRERRNRRLGQFLKVVEQIHCISKEISPENGRSEILLDEHDLSLRKLEDLQKQLDLLQKEKNNRLGKVVNHLNTLNSLCLVLDIDFKEMLVEVHPSLNEPGESKSISNSTIEKLVLAIQTLREVKLQRMHKLQDLASTILEMWHLMDTPFEEQQQFQDVTRNIAASEQEITEPNSLSLGFINRVEEEVRRLEGVKASKMKDLVLKKKLELDELCRRTHLVDQTNLSTESAVEAIETGSVDPSLLLGQIESQISFVKEEAFSRKEILEKVEKWLAACVEESWLEEYNRDENRYNAGKGAHLTLKRAEKARATVGKIPGIVENLTTKIMAWENERGIEFLYNGSSLLCMLEEYINLRQEKEQERKRQRDQRRLQGQLMAEQELLFGSKPSPSKPLSIKKLTKALTGRSTKRQSVSFQPLKHDSLSSADDISPGGPGGEDETPRMPFTPLGQSCSIPSTPPQTTMHDAEEENKTPVFAGISGQKTPMEFYTPMQMTPVLVQDVALKIAPQNLEMSIEERRLEVLQRKQ</sequence>
<evidence type="ECO:0000256" key="4">
    <source>
        <dbReference type="SAM" id="MobiDB-lite"/>
    </source>
</evidence>
<evidence type="ECO:0000313" key="5">
    <source>
        <dbReference type="EMBL" id="KAG0502410.1"/>
    </source>
</evidence>
<protein>
    <recommendedName>
        <fullName evidence="7">65-kDa microtubule-associated protein 3-like</fullName>
    </recommendedName>
</protein>
<reference evidence="5 6" key="1">
    <citation type="journal article" date="2020" name="Nat. Food">
        <title>A phased Vanilla planifolia genome enables genetic improvement of flavour and production.</title>
        <authorList>
            <person name="Hasing T."/>
            <person name="Tang H."/>
            <person name="Brym M."/>
            <person name="Khazi F."/>
            <person name="Huang T."/>
            <person name="Chambers A.H."/>
        </authorList>
    </citation>
    <scope>NUCLEOTIDE SEQUENCE [LARGE SCALE GENOMIC DNA]</scope>
    <source>
        <tissue evidence="5">Leaf</tissue>
    </source>
</reference>
<dbReference type="GO" id="GO:0005819">
    <property type="term" value="C:spindle"/>
    <property type="evidence" value="ECO:0007669"/>
    <property type="project" value="TreeGrafter"/>
</dbReference>
<evidence type="ECO:0000256" key="2">
    <source>
        <dbReference type="ARBA" id="ARBA00022701"/>
    </source>
</evidence>
<dbReference type="GO" id="GO:0000226">
    <property type="term" value="P:microtubule cytoskeleton organization"/>
    <property type="evidence" value="ECO:0007669"/>
    <property type="project" value="InterPro"/>
</dbReference>
<dbReference type="GO" id="GO:0008017">
    <property type="term" value="F:microtubule binding"/>
    <property type="evidence" value="ECO:0007669"/>
    <property type="project" value="InterPro"/>
</dbReference>
<dbReference type="Proteomes" id="UP000639772">
    <property type="component" value="Chromosome 1"/>
</dbReference>
<evidence type="ECO:0008006" key="7">
    <source>
        <dbReference type="Google" id="ProtNLM"/>
    </source>
</evidence>
<organism evidence="5 6">
    <name type="scientific">Vanilla planifolia</name>
    <name type="common">Vanilla</name>
    <dbReference type="NCBI Taxonomy" id="51239"/>
    <lineage>
        <taxon>Eukaryota</taxon>
        <taxon>Viridiplantae</taxon>
        <taxon>Streptophyta</taxon>
        <taxon>Embryophyta</taxon>
        <taxon>Tracheophyta</taxon>
        <taxon>Spermatophyta</taxon>
        <taxon>Magnoliopsida</taxon>
        <taxon>Liliopsida</taxon>
        <taxon>Asparagales</taxon>
        <taxon>Orchidaceae</taxon>
        <taxon>Vanilloideae</taxon>
        <taxon>Vanilleae</taxon>
        <taxon>Vanilla</taxon>
    </lineage>
</organism>
<gene>
    <name evidence="5" type="ORF">HPP92_002482</name>
</gene>
<dbReference type="Pfam" id="PF03999">
    <property type="entry name" value="MAP65_ASE1"/>
    <property type="match status" value="1"/>
</dbReference>
<name>A0A835S8L4_VANPL</name>
<feature type="region of interest" description="Disordered" evidence="4">
    <location>
        <begin position="500"/>
        <end position="544"/>
    </location>
</feature>
<keyword evidence="2" id="KW-0493">Microtubule</keyword>
<dbReference type="PANTHER" id="PTHR19321">
    <property type="entry name" value="PROTEIN REGULATOR OF CYTOKINESIS 1 PRC1-RELATED"/>
    <property type="match status" value="1"/>
</dbReference>
<dbReference type="Gene3D" id="1.20.58.1520">
    <property type="match status" value="1"/>
</dbReference>
<evidence type="ECO:0000256" key="3">
    <source>
        <dbReference type="SAM" id="Coils"/>
    </source>
</evidence>
<dbReference type="EMBL" id="JADCNM010000001">
    <property type="protein sequence ID" value="KAG0502410.1"/>
    <property type="molecule type" value="Genomic_DNA"/>
</dbReference>
<comment type="similarity">
    <text evidence="1">Belongs to the MAP65/ASE1 family.</text>
</comment>
<dbReference type="PANTHER" id="PTHR19321:SF7">
    <property type="entry name" value="65-KDA MICROTUBULE-ASSOCIATED PROTEIN 3"/>
    <property type="match status" value="1"/>
</dbReference>